<accession>A0A1M6LUW3</accession>
<dbReference type="Proteomes" id="UP000184052">
    <property type="component" value="Unassembled WGS sequence"/>
</dbReference>
<reference evidence="1 2" key="1">
    <citation type="submission" date="2016-11" db="EMBL/GenBank/DDBJ databases">
        <authorList>
            <person name="Jaros S."/>
            <person name="Januszkiewicz K."/>
            <person name="Wedrychowicz H."/>
        </authorList>
    </citation>
    <scope>NUCLEOTIDE SEQUENCE [LARGE SCALE GENOMIC DNA]</scope>
    <source>
        <strain evidence="1 2">DSM 17477</strain>
    </source>
</reference>
<sequence>MIRLFGDNISNARMTSKMEKQKEYKPNGVCLVSAEDTHGSTSSRSRCLHLYLDKTSVDLETLSYCQDRPKHFSTFIYAFLKYISENYETYVKEIKERVNSYRKEYRNNFKHGRLLDSYILLLVSFEIFQEYGCYINAINKKERINECNDASKSLLELVTEMTYDIYSDEPGLLYAKAVDELISSHYISLSKSDDNNMERYGWETDTHYFLYPDLVLGEVVKFYKDQGRKYSASKNKSHMALDALGLIEKDGNKRTVKKSFPGVGRKRYLVIDKNKLNDLLLEF</sequence>
<keyword evidence="2" id="KW-1185">Reference proteome</keyword>
<evidence type="ECO:0000313" key="2">
    <source>
        <dbReference type="Proteomes" id="UP000184052"/>
    </source>
</evidence>
<dbReference type="STRING" id="1121476.SAMN02745751_03286"/>
<gene>
    <name evidence="1" type="ORF">SAMN02745751_03286</name>
</gene>
<dbReference type="AlphaFoldDB" id="A0A1M6LUW3"/>
<proteinExistence type="predicted"/>
<dbReference type="RefSeq" id="WP_073050650.1">
    <property type="nucleotide sequence ID" value="NZ_FQZL01000034.1"/>
</dbReference>
<evidence type="ECO:0000313" key="1">
    <source>
        <dbReference type="EMBL" id="SHJ74986.1"/>
    </source>
</evidence>
<name>A0A1M6LUW3_9FIRM</name>
<organism evidence="1 2">
    <name type="scientific">Dethiosulfatibacter aminovorans DSM 17477</name>
    <dbReference type="NCBI Taxonomy" id="1121476"/>
    <lineage>
        <taxon>Bacteria</taxon>
        <taxon>Bacillati</taxon>
        <taxon>Bacillota</taxon>
        <taxon>Tissierellia</taxon>
        <taxon>Dethiosulfatibacter</taxon>
    </lineage>
</organism>
<dbReference type="EMBL" id="FQZL01000034">
    <property type="protein sequence ID" value="SHJ74986.1"/>
    <property type="molecule type" value="Genomic_DNA"/>
</dbReference>
<protein>
    <submittedName>
        <fullName evidence="1">Uncharacterized protein</fullName>
    </submittedName>
</protein>